<dbReference type="InterPro" id="IPR043502">
    <property type="entry name" value="DNA/RNA_pol_sf"/>
</dbReference>
<sequence>MDNLKPPSEMDFISNFTENWRKWRESMKLNLDLCMSGKEDKDKVNLFLNVFGQEGRDIHSTMTIADADRNKIDKLFDSRKIRETSQTETQAQPESDLLFIGAIGKKRTQIKDDECFATLVVEGKDIQFKVDTGAQANVIPTSEFNQLPDTDPTVTPVLSPPRNQPAALRDTLKKTLNDMEQQGVIRNVDQPTEWVNSLVVVEKPQETHKLRVCLDPKPLNKAIKREHFALPTIEEITTRLAGAN</sequence>
<evidence type="ECO:0000313" key="2">
    <source>
        <dbReference type="Proteomes" id="UP000230750"/>
    </source>
</evidence>
<evidence type="ECO:0008006" key="3">
    <source>
        <dbReference type="Google" id="ProtNLM"/>
    </source>
</evidence>
<proteinExistence type="predicted"/>
<dbReference type="PANTHER" id="PTHR37984:SF7">
    <property type="entry name" value="INTEGRASE CATALYTIC DOMAIN-CONTAINING PROTEIN"/>
    <property type="match status" value="1"/>
</dbReference>
<comment type="caution">
    <text evidence="1">The sequence shown here is derived from an EMBL/GenBank/DDBJ whole genome shotgun (WGS) entry which is preliminary data.</text>
</comment>
<dbReference type="EMBL" id="MRZV01000167">
    <property type="protein sequence ID" value="PIK56667.1"/>
    <property type="molecule type" value="Genomic_DNA"/>
</dbReference>
<dbReference type="Gene3D" id="3.30.70.270">
    <property type="match status" value="1"/>
</dbReference>
<organism evidence="1 2">
    <name type="scientific">Stichopus japonicus</name>
    <name type="common">Sea cucumber</name>
    <dbReference type="NCBI Taxonomy" id="307972"/>
    <lineage>
        <taxon>Eukaryota</taxon>
        <taxon>Metazoa</taxon>
        <taxon>Echinodermata</taxon>
        <taxon>Eleutherozoa</taxon>
        <taxon>Echinozoa</taxon>
        <taxon>Holothuroidea</taxon>
        <taxon>Aspidochirotacea</taxon>
        <taxon>Aspidochirotida</taxon>
        <taxon>Stichopodidae</taxon>
        <taxon>Apostichopus</taxon>
    </lineage>
</organism>
<dbReference type="InterPro" id="IPR043128">
    <property type="entry name" value="Rev_trsase/Diguanyl_cyclase"/>
</dbReference>
<accession>A0A2G8L8S8</accession>
<name>A0A2G8L8S8_STIJA</name>
<gene>
    <name evidence="1" type="ORF">BSL78_06389</name>
</gene>
<dbReference type="Proteomes" id="UP000230750">
    <property type="component" value="Unassembled WGS sequence"/>
</dbReference>
<keyword evidence="2" id="KW-1185">Reference proteome</keyword>
<dbReference type="AlphaFoldDB" id="A0A2G8L8S8"/>
<dbReference type="STRING" id="307972.A0A2G8L8S8"/>
<dbReference type="SUPFAM" id="SSF56672">
    <property type="entry name" value="DNA/RNA polymerases"/>
    <property type="match status" value="1"/>
</dbReference>
<dbReference type="PANTHER" id="PTHR37984">
    <property type="entry name" value="PROTEIN CBG26694"/>
    <property type="match status" value="1"/>
</dbReference>
<dbReference type="InterPro" id="IPR050951">
    <property type="entry name" value="Retrovirus_Pol_polyprotein"/>
</dbReference>
<dbReference type="Gene3D" id="3.10.10.10">
    <property type="entry name" value="HIV Type 1 Reverse Transcriptase, subunit A, domain 1"/>
    <property type="match status" value="1"/>
</dbReference>
<protein>
    <recommendedName>
        <fullName evidence="3">Peptidase A2 domain-containing protein</fullName>
    </recommendedName>
</protein>
<dbReference type="OrthoDB" id="2286242at2759"/>
<reference evidence="1 2" key="1">
    <citation type="journal article" date="2017" name="PLoS Biol.">
        <title>The sea cucumber genome provides insights into morphological evolution and visceral regeneration.</title>
        <authorList>
            <person name="Zhang X."/>
            <person name="Sun L."/>
            <person name="Yuan J."/>
            <person name="Sun Y."/>
            <person name="Gao Y."/>
            <person name="Zhang L."/>
            <person name="Li S."/>
            <person name="Dai H."/>
            <person name="Hamel J.F."/>
            <person name="Liu C."/>
            <person name="Yu Y."/>
            <person name="Liu S."/>
            <person name="Lin W."/>
            <person name="Guo K."/>
            <person name="Jin S."/>
            <person name="Xu P."/>
            <person name="Storey K.B."/>
            <person name="Huan P."/>
            <person name="Zhang T."/>
            <person name="Zhou Y."/>
            <person name="Zhang J."/>
            <person name="Lin C."/>
            <person name="Li X."/>
            <person name="Xing L."/>
            <person name="Huo D."/>
            <person name="Sun M."/>
            <person name="Wang L."/>
            <person name="Mercier A."/>
            <person name="Li F."/>
            <person name="Yang H."/>
            <person name="Xiang J."/>
        </authorList>
    </citation>
    <scope>NUCLEOTIDE SEQUENCE [LARGE SCALE GENOMIC DNA]</scope>
    <source>
        <strain evidence="1">Shaxun</strain>
        <tissue evidence="1">Muscle</tissue>
    </source>
</reference>
<evidence type="ECO:0000313" key="1">
    <source>
        <dbReference type="EMBL" id="PIK56667.1"/>
    </source>
</evidence>